<dbReference type="InterPro" id="IPR013368">
    <property type="entry name" value="YecD_YerC"/>
</dbReference>
<dbReference type="Gene3D" id="1.10.1270.10">
    <property type="entry name" value="TrpR-like"/>
    <property type="match status" value="1"/>
</dbReference>
<proteinExistence type="predicted"/>
<dbReference type="AlphaFoldDB" id="A0A7T5USC3"/>
<dbReference type="InterPro" id="IPR010921">
    <property type="entry name" value="Trp_repressor/repl_initiator"/>
</dbReference>
<dbReference type="InterPro" id="IPR038116">
    <property type="entry name" value="TrpR-like_sf"/>
</dbReference>
<dbReference type="InterPro" id="IPR000831">
    <property type="entry name" value="Trp_repress"/>
</dbReference>
<gene>
    <name evidence="1" type="ORF">HYW89_01245</name>
</gene>
<dbReference type="Proteomes" id="UP000595618">
    <property type="component" value="Chromosome"/>
</dbReference>
<protein>
    <recommendedName>
        <fullName evidence="3">DNA-binding transcriptional regulator</fullName>
    </recommendedName>
</protein>
<sequence length="104" mass="11987">MDWKSKENKRLIQAVLALKTDDEARRFLRDLMTEKEIEEFAKRLKAAEMLTEKVPYSVIESETGLSSTTVARVAKWLNGKEGGYRTIISKLHHHNSIQTRRGLS</sequence>
<dbReference type="SUPFAM" id="SSF48295">
    <property type="entry name" value="TrpR-like"/>
    <property type="match status" value="1"/>
</dbReference>
<accession>A0A7T5USC3</accession>
<evidence type="ECO:0000313" key="2">
    <source>
        <dbReference type="Proteomes" id="UP000595618"/>
    </source>
</evidence>
<dbReference type="Pfam" id="PF01371">
    <property type="entry name" value="Trp_repressor"/>
    <property type="match status" value="1"/>
</dbReference>
<dbReference type="PANTHER" id="PTHR40080">
    <property type="entry name" value="LMO1763 PROTEIN"/>
    <property type="match status" value="1"/>
</dbReference>
<dbReference type="GO" id="GO:0043565">
    <property type="term" value="F:sequence-specific DNA binding"/>
    <property type="evidence" value="ECO:0007669"/>
    <property type="project" value="InterPro"/>
</dbReference>
<dbReference type="NCBIfam" id="TIGR02531">
    <property type="entry name" value="yecD_yerC"/>
    <property type="match status" value="1"/>
</dbReference>
<organism evidence="1 2">
    <name type="scientific">Candidatus Sungiibacteriota bacterium</name>
    <dbReference type="NCBI Taxonomy" id="2750080"/>
    <lineage>
        <taxon>Bacteria</taxon>
        <taxon>Candidatus Sungiibacteriota</taxon>
    </lineage>
</organism>
<name>A0A7T5USC3_9BACT</name>
<dbReference type="EMBL" id="CP066690">
    <property type="protein sequence ID" value="QQG45543.1"/>
    <property type="molecule type" value="Genomic_DNA"/>
</dbReference>
<dbReference type="GO" id="GO:0003700">
    <property type="term" value="F:DNA-binding transcription factor activity"/>
    <property type="evidence" value="ECO:0007669"/>
    <property type="project" value="InterPro"/>
</dbReference>
<reference evidence="1 2" key="1">
    <citation type="submission" date="2020-07" db="EMBL/GenBank/DDBJ databases">
        <title>Huge and variable diversity of episymbiotic CPR bacteria and DPANN archaea in groundwater ecosystems.</title>
        <authorList>
            <person name="He C.Y."/>
            <person name="Keren R."/>
            <person name="Whittaker M."/>
            <person name="Farag I.F."/>
            <person name="Doudna J."/>
            <person name="Cate J.H.D."/>
            <person name="Banfield J.F."/>
        </authorList>
    </citation>
    <scope>NUCLEOTIDE SEQUENCE [LARGE SCALE GENOMIC DNA]</scope>
    <source>
        <strain evidence="1">NC_groundwater_541_Ag_S-0.1um_46_50</strain>
    </source>
</reference>
<dbReference type="PANTHER" id="PTHR40080:SF1">
    <property type="entry name" value="TRPR-LIKE PROTEIN YERC_YECD"/>
    <property type="match status" value="1"/>
</dbReference>
<evidence type="ECO:0008006" key="3">
    <source>
        <dbReference type="Google" id="ProtNLM"/>
    </source>
</evidence>
<evidence type="ECO:0000313" key="1">
    <source>
        <dbReference type="EMBL" id="QQG45543.1"/>
    </source>
</evidence>
<dbReference type="PIRSF" id="PIRSF012508">
    <property type="entry name" value="YerC"/>
    <property type="match status" value="1"/>
</dbReference>